<organism evidence="6">
    <name type="scientific">Pseudogymnoascus destructans</name>
    <dbReference type="NCBI Taxonomy" id="655981"/>
    <lineage>
        <taxon>Eukaryota</taxon>
        <taxon>Fungi</taxon>
        <taxon>Dikarya</taxon>
        <taxon>Ascomycota</taxon>
        <taxon>Pezizomycotina</taxon>
        <taxon>Leotiomycetes</taxon>
        <taxon>Thelebolales</taxon>
        <taxon>Thelebolaceae</taxon>
        <taxon>Pseudogymnoascus</taxon>
    </lineage>
</organism>
<comment type="subcellular location">
    <subcellularLocation>
        <location evidence="1 4">Nucleus</location>
    </subcellularLocation>
</comment>
<dbReference type="OrthoDB" id="3436948at2759"/>
<dbReference type="PROSITE" id="PS51477">
    <property type="entry name" value="PAH"/>
    <property type="match status" value="2"/>
</dbReference>
<keyword evidence="2" id="KW-0678">Repressor</keyword>
<reference evidence="6" key="1">
    <citation type="submission" date="2016-03" db="EMBL/GenBank/DDBJ databases">
        <title>Updated assembly of Pseudogymnoascus destructans, the fungus causing white-nose syndrome of bats.</title>
        <authorList>
            <person name="Palmer J.M."/>
            <person name="Drees K.P."/>
            <person name="Foster J.T."/>
            <person name="Lindner D.L."/>
        </authorList>
    </citation>
    <scope>NUCLEOTIDE SEQUENCE [LARGE SCALE GENOMIC DNA]</scope>
    <source>
        <strain evidence="6">20631-21</strain>
    </source>
</reference>
<proteinExistence type="predicted"/>
<dbReference type="PANTHER" id="PTHR12346">
    <property type="entry name" value="SIN3B-RELATED"/>
    <property type="match status" value="1"/>
</dbReference>
<dbReference type="VEuPathDB" id="FungiDB:GMDG_07621"/>
<evidence type="ECO:0000256" key="3">
    <source>
        <dbReference type="ARBA" id="ARBA00023242"/>
    </source>
</evidence>
<evidence type="ECO:0000256" key="1">
    <source>
        <dbReference type="ARBA" id="ARBA00004123"/>
    </source>
</evidence>
<feature type="region of interest" description="Disordered" evidence="5">
    <location>
        <begin position="152"/>
        <end position="187"/>
    </location>
</feature>
<dbReference type="AlphaFoldDB" id="A0A176ZX09"/>
<dbReference type="SUPFAM" id="SSF47762">
    <property type="entry name" value="PAH2 domain"/>
    <property type="match status" value="2"/>
</dbReference>
<dbReference type="PANTHER" id="PTHR12346:SF0">
    <property type="entry name" value="SIN3A, ISOFORM G"/>
    <property type="match status" value="1"/>
</dbReference>
<feature type="region of interest" description="Disordered" evidence="5">
    <location>
        <begin position="1"/>
        <end position="61"/>
    </location>
</feature>
<accession>A0A176ZX09</accession>
<dbReference type="GeneID" id="36292034"/>
<gene>
    <name evidence="6" type="ORF">VC83_08996</name>
</gene>
<dbReference type="RefSeq" id="XP_024319771.1">
    <property type="nucleotide sequence ID" value="XM_024472536.1"/>
</dbReference>
<dbReference type="Pfam" id="PF02671">
    <property type="entry name" value="PAH"/>
    <property type="match status" value="2"/>
</dbReference>
<dbReference type="InterPro" id="IPR039774">
    <property type="entry name" value="Sin3-like"/>
</dbReference>
<evidence type="ECO:0000256" key="2">
    <source>
        <dbReference type="ARBA" id="ARBA00022491"/>
    </source>
</evidence>
<evidence type="ECO:0000256" key="5">
    <source>
        <dbReference type="SAM" id="MobiDB-lite"/>
    </source>
</evidence>
<keyword evidence="3 4" id="KW-0539">Nucleus</keyword>
<dbReference type="EMBL" id="KV441421">
    <property type="protein sequence ID" value="OAF54466.1"/>
    <property type="molecule type" value="Genomic_DNA"/>
</dbReference>
<dbReference type="FunFam" id="1.20.1160.11:FF:000001">
    <property type="entry name" value="Paired amphipathic helix protein Sin3"/>
    <property type="match status" value="2"/>
</dbReference>
<dbReference type="InterPro" id="IPR036600">
    <property type="entry name" value="PAH_sf"/>
</dbReference>
<protein>
    <submittedName>
        <fullName evidence="6">Uncharacterized protein</fullName>
    </submittedName>
</protein>
<evidence type="ECO:0000256" key="4">
    <source>
        <dbReference type="PROSITE-ProRule" id="PRU00810"/>
    </source>
</evidence>
<dbReference type="GO" id="GO:0070822">
    <property type="term" value="C:Sin3-type complex"/>
    <property type="evidence" value="ECO:0007669"/>
    <property type="project" value="TreeGrafter"/>
</dbReference>
<name>A0A176ZX09_9PEZI</name>
<evidence type="ECO:0000313" key="6">
    <source>
        <dbReference type="EMBL" id="OAF54466.1"/>
    </source>
</evidence>
<dbReference type="Gene3D" id="1.20.1160.11">
    <property type="entry name" value="Paired amphipathic helix"/>
    <property type="match status" value="2"/>
</dbReference>
<dbReference type="GO" id="GO:0000122">
    <property type="term" value="P:negative regulation of transcription by RNA polymerase II"/>
    <property type="evidence" value="ECO:0007669"/>
    <property type="project" value="TreeGrafter"/>
</dbReference>
<sequence length="626" mass="69344">MAPEMPHQMRTPPPNTPKESSEPVAISTMEMGSSQSPGEVPHLVRPDQGAPALGQERRDTSSEAVSYVKQVILESVDQPDIYRTFLHILKDYESQVIGLPDLISRVSELFAGHPNLIQGLIPFLPPSCRIESGANAICATGHPVTRNELTSITHINPPKSPRLNKAPEMSHQMPAAPPNTPTESSEPVATSTIHEIGASTRMLSEQLGIRTKMGPSQPPGGVAHPAYLAQGALALTQKQLDEARSYLDQVKAQLVDKPDIYSTFLHILKDFKSQVIDIPNVINRISDLFAGHPSLIRGFSTFLPEGHQIECGASNDPVANNALTSTQTEQWTAMNDVAPQQPNAAKSFDLWTMMGPWSTSLPLHQMLAILVQPPELTRRKIELFTPIVVRLLQPEDMANVYAIATLLCNGIDVTDQLSGELIQSPIDGTFRFPGLTIDKDGVYCLRIIVYQLDLYSGVTQVGCVDSNDIIVAPRPDFMAIHRSIRDITTAQGTQWVAQPLLYQTVDANTCIDDHTGYFPNLKIHSSSSVTKLEEQMEQFDYSKYMVFNPVSDFIQETAVLEHGLYNCGHGLFRDEDGEWFDDGELERPEGLHESVRRGEDGELYFSSNEMLVVCNTIKHYFHISHH</sequence>
<dbReference type="eggNOG" id="KOG4204">
    <property type="taxonomic scope" value="Eukaryota"/>
</dbReference>
<dbReference type="InterPro" id="IPR003822">
    <property type="entry name" value="PAH"/>
</dbReference>
<dbReference type="GO" id="GO:0003714">
    <property type="term" value="F:transcription corepressor activity"/>
    <property type="evidence" value="ECO:0007669"/>
    <property type="project" value="InterPro"/>
</dbReference>
<dbReference type="Proteomes" id="UP000077154">
    <property type="component" value="Unassembled WGS sequence"/>
</dbReference>